<name>A0A011AHR9_9ACTN</name>
<keyword evidence="9" id="KW-1185">Reference proteome</keyword>
<dbReference type="InterPro" id="IPR013126">
    <property type="entry name" value="Hsp_70_fam"/>
</dbReference>
<evidence type="ECO:0000313" key="8">
    <source>
        <dbReference type="EMBL" id="EXG81566.1"/>
    </source>
</evidence>
<proteinExistence type="inferred from homology"/>
<evidence type="ECO:0000256" key="2">
    <source>
        <dbReference type="ARBA" id="ARBA00022729"/>
    </source>
</evidence>
<evidence type="ECO:0000313" key="9">
    <source>
        <dbReference type="Proteomes" id="UP000021053"/>
    </source>
</evidence>
<feature type="compositionally biased region" description="Basic and acidic residues" evidence="6">
    <location>
        <begin position="378"/>
        <end position="399"/>
    </location>
</feature>
<dbReference type="Gene3D" id="3.40.50.2300">
    <property type="match status" value="2"/>
</dbReference>
<gene>
    <name evidence="8" type="ORF">CryarDRAFT_2682</name>
</gene>
<dbReference type="GO" id="GO:0140662">
    <property type="term" value="F:ATP-dependent protein folding chaperone"/>
    <property type="evidence" value="ECO:0007669"/>
    <property type="project" value="InterPro"/>
</dbReference>
<evidence type="ECO:0000256" key="3">
    <source>
        <dbReference type="ARBA" id="ARBA00022741"/>
    </source>
</evidence>
<feature type="region of interest" description="Disordered" evidence="6">
    <location>
        <begin position="351"/>
        <end position="412"/>
    </location>
</feature>
<dbReference type="PATRIC" id="fig|927661.3.peg.2644"/>
<protein>
    <submittedName>
        <fullName evidence="8">Molecular chaperone</fullName>
    </submittedName>
</protein>
<evidence type="ECO:0000256" key="4">
    <source>
        <dbReference type="ARBA" id="ARBA00022840"/>
    </source>
</evidence>
<dbReference type="RefSeq" id="WP_051570114.1">
    <property type="nucleotide sequence ID" value="NZ_KK073874.1"/>
</dbReference>
<evidence type="ECO:0000259" key="7">
    <source>
        <dbReference type="Pfam" id="PF13458"/>
    </source>
</evidence>
<dbReference type="Pfam" id="PF13458">
    <property type="entry name" value="Peripla_BP_6"/>
    <property type="match status" value="1"/>
</dbReference>
<dbReference type="PRINTS" id="PR00301">
    <property type="entry name" value="HEATSHOCK70"/>
</dbReference>
<evidence type="ECO:0000256" key="6">
    <source>
        <dbReference type="SAM" id="MobiDB-lite"/>
    </source>
</evidence>
<dbReference type="InterPro" id="IPR043129">
    <property type="entry name" value="ATPase_NBD"/>
</dbReference>
<reference evidence="8 9" key="1">
    <citation type="submission" date="2013-07" db="EMBL/GenBank/DDBJ databases">
        <authorList>
            <consortium name="DOE Joint Genome Institute"/>
            <person name="Eisen J."/>
            <person name="Huntemann M."/>
            <person name="Han J."/>
            <person name="Chen A."/>
            <person name="Kyrpides N."/>
            <person name="Mavromatis K."/>
            <person name="Markowitz V."/>
            <person name="Palaniappan K."/>
            <person name="Ivanova N."/>
            <person name="Schaumberg A."/>
            <person name="Pati A."/>
            <person name="Liolios K."/>
            <person name="Nordberg H.P."/>
            <person name="Cantor M.N."/>
            <person name="Hua S.X."/>
            <person name="Woyke T."/>
        </authorList>
    </citation>
    <scope>NUCLEOTIDE SEQUENCE [LARGE SCALE GENOMIC DNA]</scope>
    <source>
        <strain evidence="8 9">DSM 44712</strain>
    </source>
</reference>
<dbReference type="SUPFAM" id="SSF53822">
    <property type="entry name" value="Periplasmic binding protein-like I"/>
    <property type="match status" value="1"/>
</dbReference>
<dbReference type="EMBL" id="JFBT01000001">
    <property type="protein sequence ID" value="EXG81566.1"/>
    <property type="molecule type" value="Genomic_DNA"/>
</dbReference>
<keyword evidence="2" id="KW-0732">Signal</keyword>
<dbReference type="Pfam" id="PF00012">
    <property type="entry name" value="HSP70"/>
    <property type="match status" value="1"/>
</dbReference>
<keyword evidence="5" id="KW-0143">Chaperone</keyword>
<organism evidence="8 9">
    <name type="scientific">Cryptosporangium arvum DSM 44712</name>
    <dbReference type="NCBI Taxonomy" id="927661"/>
    <lineage>
        <taxon>Bacteria</taxon>
        <taxon>Bacillati</taxon>
        <taxon>Actinomycetota</taxon>
        <taxon>Actinomycetes</taxon>
        <taxon>Cryptosporangiales</taxon>
        <taxon>Cryptosporangiaceae</taxon>
        <taxon>Cryptosporangium</taxon>
    </lineage>
</organism>
<dbReference type="GO" id="GO:0005524">
    <property type="term" value="F:ATP binding"/>
    <property type="evidence" value="ECO:0007669"/>
    <property type="project" value="UniProtKB-KW"/>
</dbReference>
<dbReference type="SUPFAM" id="SSF53067">
    <property type="entry name" value="Actin-like ATPase domain"/>
    <property type="match status" value="2"/>
</dbReference>
<dbReference type="PANTHER" id="PTHR47151:SF2">
    <property type="entry name" value="AMINO ACID BINDING PROTEIN"/>
    <property type="match status" value="1"/>
</dbReference>
<dbReference type="Proteomes" id="UP000021053">
    <property type="component" value="Unassembled WGS sequence"/>
</dbReference>
<evidence type="ECO:0000256" key="1">
    <source>
        <dbReference type="ARBA" id="ARBA00010062"/>
    </source>
</evidence>
<dbReference type="InterPro" id="IPR028082">
    <property type="entry name" value="Peripla_BP_I"/>
</dbReference>
<accession>A0A011AHR9</accession>
<comment type="similarity">
    <text evidence="1">Belongs to the leucine-binding protein family.</text>
</comment>
<keyword evidence="3" id="KW-0547">Nucleotide-binding</keyword>
<comment type="caution">
    <text evidence="8">The sequence shown here is derived from an EMBL/GenBank/DDBJ whole genome shotgun (WGS) entry which is preliminary data.</text>
</comment>
<dbReference type="OrthoDB" id="9772589at2"/>
<sequence length="797" mass="82698">MRQARPRLAVDFGTSTTIAMLRWPDGRVRPLLFDGSPILPSAVLADPDDVLVGADAQYAARSRPERFEPNPKLHVDEGRVLLGPREVPVVELIAAVLRRVLTEAVRTAGEPPAEVLLTHPAAWGPARRAVLRAAATRAGIGSPVLVAEPVAAARAFAVHAAALPPGGIAVVYDLGAGTFDVSVVRREWDGYGVLATDGLPDTGGLDVDAAIVAHLRAAHPDPGSWARLTTPSTADDRRAHRQLWDDVKRAKEMLSRVASTQIVLPLIGVEVPLGREELDALAAPLIARTVATVGATLRAAGAGAPDAVYLVGGGSRFPLVATALHRALGLAPTTVEQPELVVAEGALLLTPAADAPPPGTHEPGAPDHGAGVGGAPEHGARDRGAPDHGAPDHGARGGRPDGGSGSPRRSRRALVGTVTGAIVLVAALVVAVANGTGRFDDDPSTRTTPAAACNRVIAVLGAETGQSAGVTAQIRDAARLAADQRTRARPACPVRLEVLDTQGDPLTAAALARTLTDRAEVVGVVGPLFDGEVAEAGRVLDEAGLPFLTPMATSDALSRQGWRTFHRMVPGERAEARAIAAHLRDTGARSVLLVSDGRPASTSEITTIRTELRGSLTVIDAPILEQDPAAVVTAARNATPDTVVFAGGYPVGGPLLRALREAGVTARFVGNAGSDNSGFITGAGAPYAQGAVVTCPCFPQESAPPDFRRSYRSAFAVEPGVLSPAGYDATRILIAGLDAGAGDRTAMRTFVDDYRGEGTFGRLRFQDDGELHPDAARIWFYQVDGGVFRSLGSRKPT</sequence>
<dbReference type="CDD" id="cd06342">
    <property type="entry name" value="PBP1_ABC_LIVBP-like"/>
    <property type="match status" value="1"/>
</dbReference>
<feature type="domain" description="Leucine-binding protein" evidence="7">
    <location>
        <begin position="457"/>
        <end position="785"/>
    </location>
</feature>
<dbReference type="HOGENOM" id="CLU_352590_0_0_11"/>
<dbReference type="PANTHER" id="PTHR47151">
    <property type="entry name" value="LEU/ILE/VAL-BINDING ABC TRANSPORTER SUBUNIT"/>
    <property type="match status" value="1"/>
</dbReference>
<keyword evidence="4" id="KW-0067">ATP-binding</keyword>
<evidence type="ECO:0000256" key="5">
    <source>
        <dbReference type="ARBA" id="ARBA00023186"/>
    </source>
</evidence>
<dbReference type="Gene3D" id="3.30.420.40">
    <property type="match status" value="2"/>
</dbReference>
<dbReference type="AlphaFoldDB" id="A0A011AHR9"/>
<dbReference type="Gene3D" id="3.90.640.10">
    <property type="entry name" value="Actin, Chain A, domain 4"/>
    <property type="match status" value="1"/>
</dbReference>
<dbReference type="InterPro" id="IPR028081">
    <property type="entry name" value="Leu-bd"/>
</dbReference>